<name>A0A0F9I0Q8_9ZZZZ</name>
<dbReference type="InterPro" id="IPR011990">
    <property type="entry name" value="TPR-like_helical_dom_sf"/>
</dbReference>
<sequence>MKKIILLVVAFCMVPMARAAEELDEKMPVDDWTINYKPARDAGHKALAAGNYAEAIAQFDKAADATAFAYVRAIHWGNIGLAYLRNAHKVKSMSDAKDAAAAYQDALDLMDQADARCVNGCIHETDCTSKRKSFRGVFERGIRNAKKLLGL</sequence>
<accession>A0A0F9I0Q8</accession>
<evidence type="ECO:0000313" key="1">
    <source>
        <dbReference type="EMBL" id="KKM13189.1"/>
    </source>
</evidence>
<proteinExistence type="predicted"/>
<organism evidence="1">
    <name type="scientific">marine sediment metagenome</name>
    <dbReference type="NCBI Taxonomy" id="412755"/>
    <lineage>
        <taxon>unclassified sequences</taxon>
        <taxon>metagenomes</taxon>
        <taxon>ecological metagenomes</taxon>
    </lineage>
</organism>
<gene>
    <name evidence="1" type="ORF">LCGC14_1718790</name>
</gene>
<dbReference type="Gene3D" id="1.25.40.10">
    <property type="entry name" value="Tetratricopeptide repeat domain"/>
    <property type="match status" value="1"/>
</dbReference>
<protein>
    <submittedName>
        <fullName evidence="1">Uncharacterized protein</fullName>
    </submittedName>
</protein>
<reference evidence="1" key="1">
    <citation type="journal article" date="2015" name="Nature">
        <title>Complex archaea that bridge the gap between prokaryotes and eukaryotes.</title>
        <authorList>
            <person name="Spang A."/>
            <person name="Saw J.H."/>
            <person name="Jorgensen S.L."/>
            <person name="Zaremba-Niedzwiedzka K."/>
            <person name="Martijn J."/>
            <person name="Lind A.E."/>
            <person name="van Eijk R."/>
            <person name="Schleper C."/>
            <person name="Guy L."/>
            <person name="Ettema T.J."/>
        </authorList>
    </citation>
    <scope>NUCLEOTIDE SEQUENCE</scope>
</reference>
<comment type="caution">
    <text evidence="1">The sequence shown here is derived from an EMBL/GenBank/DDBJ whole genome shotgun (WGS) entry which is preliminary data.</text>
</comment>
<dbReference type="AlphaFoldDB" id="A0A0F9I0Q8"/>
<dbReference type="EMBL" id="LAZR01015435">
    <property type="protein sequence ID" value="KKM13189.1"/>
    <property type="molecule type" value="Genomic_DNA"/>
</dbReference>